<protein>
    <submittedName>
        <fullName evidence="2">WD40 repeat protein</fullName>
    </submittedName>
</protein>
<dbReference type="AlphaFoldDB" id="A0A7W9CV29"/>
<comment type="caution">
    <text evidence="2">The sequence shown here is derived from an EMBL/GenBank/DDBJ whole genome shotgun (WGS) entry which is preliminary data.</text>
</comment>
<dbReference type="InterPro" id="IPR011047">
    <property type="entry name" value="Quinoprotein_ADH-like_sf"/>
</dbReference>
<name>A0A7W9CV29_9HYPH</name>
<dbReference type="Pfam" id="PF00400">
    <property type="entry name" value="WD40"/>
    <property type="match status" value="1"/>
</dbReference>
<dbReference type="SUPFAM" id="SSF50998">
    <property type="entry name" value="Quinoprotein alcohol dehydrogenase-like"/>
    <property type="match status" value="1"/>
</dbReference>
<evidence type="ECO:0000259" key="1">
    <source>
        <dbReference type="Pfam" id="PF12894"/>
    </source>
</evidence>
<dbReference type="InterPro" id="IPR024977">
    <property type="entry name" value="Apc4-like_WD40_dom"/>
</dbReference>
<dbReference type="InterPro" id="IPR015943">
    <property type="entry name" value="WD40/YVTN_repeat-like_dom_sf"/>
</dbReference>
<feature type="domain" description="Anaphase-promoting complex subunit 4-like WD40" evidence="1">
    <location>
        <begin position="262"/>
        <end position="323"/>
    </location>
</feature>
<accession>A0A7W9CV29</accession>
<dbReference type="EMBL" id="JACHOO010000003">
    <property type="protein sequence ID" value="MBB5752475.1"/>
    <property type="molecule type" value="Genomic_DNA"/>
</dbReference>
<evidence type="ECO:0000313" key="2">
    <source>
        <dbReference type="EMBL" id="MBB5752475.1"/>
    </source>
</evidence>
<dbReference type="RefSeq" id="WP_183854307.1">
    <property type="nucleotide sequence ID" value="NZ_JACHOO010000003.1"/>
</dbReference>
<gene>
    <name evidence="2" type="ORF">GGQ63_001529</name>
</gene>
<proteinExistence type="predicted"/>
<dbReference type="PANTHER" id="PTHR19879:SF9">
    <property type="entry name" value="TRANSCRIPTION INITIATION FACTOR TFIID SUBUNIT 5"/>
    <property type="match status" value="1"/>
</dbReference>
<organism evidence="2 3">
    <name type="scientific">Prosthecomicrobium pneumaticum</name>
    <dbReference type="NCBI Taxonomy" id="81895"/>
    <lineage>
        <taxon>Bacteria</taxon>
        <taxon>Pseudomonadati</taxon>
        <taxon>Pseudomonadota</taxon>
        <taxon>Alphaproteobacteria</taxon>
        <taxon>Hyphomicrobiales</taxon>
        <taxon>Kaistiaceae</taxon>
        <taxon>Prosthecomicrobium</taxon>
    </lineage>
</organism>
<dbReference type="Proteomes" id="UP000523821">
    <property type="component" value="Unassembled WGS sequence"/>
</dbReference>
<dbReference type="PANTHER" id="PTHR19879">
    <property type="entry name" value="TRANSCRIPTION INITIATION FACTOR TFIID"/>
    <property type="match status" value="1"/>
</dbReference>
<dbReference type="SMART" id="SM00320">
    <property type="entry name" value="WD40"/>
    <property type="match status" value="6"/>
</dbReference>
<dbReference type="Pfam" id="PF12894">
    <property type="entry name" value="ANAPC4_WD40"/>
    <property type="match status" value="1"/>
</dbReference>
<evidence type="ECO:0000313" key="3">
    <source>
        <dbReference type="Proteomes" id="UP000523821"/>
    </source>
</evidence>
<dbReference type="InterPro" id="IPR001680">
    <property type="entry name" value="WD40_rpt"/>
</dbReference>
<sequence>MPTIQTFPLGGYVVAATFLDGRPVFATGDGRVAIVDGPAAETVPVHDGGLLAAAATWDGKRLATAGDDGKVALIDAAGHVEEVARLPKKWIDTVATGPDGALAWGSGRQAYVRLANGREKVLEHERAVGGLAFAPKGLRLAVARYNGVSLWFPATDAAAATLEWKGSHIGVTFSPDGKYVVTTMQENALHGWTVADGKHMRMSGYPGKVRSMSWSPKGRYLATSGSEAAVCWPFHYKDGPMGRQPLQLGPRAGIVSAVACHPTEEVVAIGYRDGEVAAVRFADGNEAGLRAPGSGGPITALAWDRRGERLAFGGEDGTAGVIDLAG</sequence>
<keyword evidence="3" id="KW-1185">Reference proteome</keyword>
<dbReference type="Gene3D" id="2.130.10.10">
    <property type="entry name" value="YVTN repeat-like/Quinoprotein amine dehydrogenase"/>
    <property type="match status" value="2"/>
</dbReference>
<reference evidence="2 3" key="1">
    <citation type="submission" date="2020-08" db="EMBL/GenBank/DDBJ databases">
        <title>Genomic Encyclopedia of Type Strains, Phase IV (KMG-IV): sequencing the most valuable type-strain genomes for metagenomic binning, comparative biology and taxonomic classification.</title>
        <authorList>
            <person name="Goeker M."/>
        </authorList>
    </citation>
    <scope>NUCLEOTIDE SEQUENCE [LARGE SCALE GENOMIC DNA]</scope>
    <source>
        <strain evidence="2 3">DSM 16268</strain>
    </source>
</reference>